<sequence>MAPYAPEGWLDGIREPRRPHPLAHIRSPEELDRSRQHRDRHRSRYSEDRDRPDSSVVEVRLVNDIIDEYPDRPVNVNFNYGPVHIHHTCTCPGGVHTCIPWPPTTPFSTTPTPSSRRRTLPYPDPYYPPLSPAPPAPSRRGPPRGQPPPPPPPPPPPSRPPSWPPSRPPSRAPSRPPLRSILRNRTPGPQRSPSPGPGRRPRRSTSTTTGTSMSTSTTTGGSREVTVIVPSPSSSSLSSSSSDLDDPPPSRVRPHPRLPGPGPGSGSGAVGMTSAMTVGVCGGCLTGRLLLNRDGYCAGCEYAGLAAATGEDLRARARSPGGLRVRSRRPASGAGAWDGSGAYGGGGDWGVRYVPVAREDAAVRREMRERERLREREREIELELEMLERERQREEQRERELLREAGRRGVRWERVSSVRDGGRNSRYYPGETGAYYSDSGGEGGW</sequence>
<feature type="compositionally biased region" description="Pro residues" evidence="2">
    <location>
        <begin position="122"/>
        <end position="137"/>
    </location>
</feature>
<accession>A0AAN7CV90</accession>
<evidence type="ECO:0000256" key="1">
    <source>
        <dbReference type="SAM" id="Coils"/>
    </source>
</evidence>
<evidence type="ECO:0000313" key="3">
    <source>
        <dbReference type="EMBL" id="KAK4247882.1"/>
    </source>
</evidence>
<dbReference type="AlphaFoldDB" id="A0AAN7CV90"/>
<feature type="compositionally biased region" description="Basic and acidic residues" evidence="2">
    <location>
        <begin position="44"/>
        <end position="53"/>
    </location>
</feature>
<feature type="compositionally biased region" description="Low complexity" evidence="2">
    <location>
        <begin position="230"/>
        <end position="242"/>
    </location>
</feature>
<feature type="region of interest" description="Disordered" evidence="2">
    <location>
        <begin position="422"/>
        <end position="445"/>
    </location>
</feature>
<keyword evidence="1" id="KW-0175">Coiled coil</keyword>
<gene>
    <name evidence="3" type="ORF">C7999DRAFT_31694</name>
</gene>
<comment type="caution">
    <text evidence="3">The sequence shown here is derived from an EMBL/GenBank/DDBJ whole genome shotgun (WGS) entry which is preliminary data.</text>
</comment>
<reference evidence="3" key="1">
    <citation type="journal article" date="2023" name="Mol. Phylogenet. Evol.">
        <title>Genome-scale phylogeny and comparative genomics of the fungal order Sordariales.</title>
        <authorList>
            <person name="Hensen N."/>
            <person name="Bonometti L."/>
            <person name="Westerberg I."/>
            <person name="Brannstrom I.O."/>
            <person name="Guillou S."/>
            <person name="Cros-Aarteil S."/>
            <person name="Calhoun S."/>
            <person name="Haridas S."/>
            <person name="Kuo A."/>
            <person name="Mondo S."/>
            <person name="Pangilinan J."/>
            <person name="Riley R."/>
            <person name="LaButti K."/>
            <person name="Andreopoulos B."/>
            <person name="Lipzen A."/>
            <person name="Chen C."/>
            <person name="Yan M."/>
            <person name="Daum C."/>
            <person name="Ng V."/>
            <person name="Clum A."/>
            <person name="Steindorff A."/>
            <person name="Ohm R.A."/>
            <person name="Martin F."/>
            <person name="Silar P."/>
            <person name="Natvig D.O."/>
            <person name="Lalanne C."/>
            <person name="Gautier V."/>
            <person name="Ament-Velasquez S.L."/>
            <person name="Kruys A."/>
            <person name="Hutchinson M.I."/>
            <person name="Powell A.J."/>
            <person name="Barry K."/>
            <person name="Miller A.N."/>
            <person name="Grigoriev I.V."/>
            <person name="Debuchy R."/>
            <person name="Gladieux P."/>
            <person name="Hiltunen Thoren M."/>
            <person name="Johannesson H."/>
        </authorList>
    </citation>
    <scope>NUCLEOTIDE SEQUENCE</scope>
    <source>
        <strain evidence="3">CBS 359.72</strain>
    </source>
</reference>
<reference evidence="3" key="2">
    <citation type="submission" date="2023-05" db="EMBL/GenBank/DDBJ databases">
        <authorList>
            <consortium name="Lawrence Berkeley National Laboratory"/>
            <person name="Steindorff A."/>
            <person name="Hensen N."/>
            <person name="Bonometti L."/>
            <person name="Westerberg I."/>
            <person name="Brannstrom I.O."/>
            <person name="Guillou S."/>
            <person name="Cros-Aarteil S."/>
            <person name="Calhoun S."/>
            <person name="Haridas S."/>
            <person name="Kuo A."/>
            <person name="Mondo S."/>
            <person name="Pangilinan J."/>
            <person name="Riley R."/>
            <person name="Labutti K."/>
            <person name="Andreopoulos B."/>
            <person name="Lipzen A."/>
            <person name="Chen C."/>
            <person name="Yanf M."/>
            <person name="Daum C."/>
            <person name="Ng V."/>
            <person name="Clum A."/>
            <person name="Ohm R."/>
            <person name="Martin F."/>
            <person name="Silar P."/>
            <person name="Natvig D."/>
            <person name="Lalanne C."/>
            <person name="Gautier V."/>
            <person name="Ament-Velasquez S.L."/>
            <person name="Kruys A."/>
            <person name="Hutchinson M.I."/>
            <person name="Powell A.J."/>
            <person name="Barry K."/>
            <person name="Miller A.N."/>
            <person name="Grigoriev I.V."/>
            <person name="Debuchy R."/>
            <person name="Gladieux P."/>
            <person name="Thoren M.H."/>
            <person name="Johannesson H."/>
        </authorList>
    </citation>
    <scope>NUCLEOTIDE SEQUENCE</scope>
    <source>
        <strain evidence="3">CBS 359.72</strain>
    </source>
</reference>
<feature type="coiled-coil region" evidence="1">
    <location>
        <begin position="356"/>
        <end position="404"/>
    </location>
</feature>
<evidence type="ECO:0000256" key="2">
    <source>
        <dbReference type="SAM" id="MobiDB-lite"/>
    </source>
</evidence>
<feature type="compositionally biased region" description="Low complexity" evidence="2">
    <location>
        <begin position="177"/>
        <end position="189"/>
    </location>
</feature>
<feature type="region of interest" description="Disordered" evidence="2">
    <location>
        <begin position="1"/>
        <end position="54"/>
    </location>
</feature>
<proteinExistence type="predicted"/>
<protein>
    <submittedName>
        <fullName evidence="3">Uncharacterized protein</fullName>
    </submittedName>
</protein>
<feature type="region of interest" description="Disordered" evidence="2">
    <location>
        <begin position="104"/>
        <end position="270"/>
    </location>
</feature>
<feature type="compositionally biased region" description="Pro residues" evidence="2">
    <location>
        <begin position="247"/>
        <end position="262"/>
    </location>
</feature>
<feature type="region of interest" description="Disordered" evidence="2">
    <location>
        <begin position="320"/>
        <end position="340"/>
    </location>
</feature>
<name>A0AAN7CV90_9PEZI</name>
<feature type="compositionally biased region" description="Low complexity" evidence="2">
    <location>
        <begin position="204"/>
        <end position="223"/>
    </location>
</feature>
<dbReference type="EMBL" id="MU857646">
    <property type="protein sequence ID" value="KAK4247882.1"/>
    <property type="molecule type" value="Genomic_DNA"/>
</dbReference>
<dbReference type="Proteomes" id="UP001303647">
    <property type="component" value="Unassembled WGS sequence"/>
</dbReference>
<evidence type="ECO:0000313" key="4">
    <source>
        <dbReference type="Proteomes" id="UP001303647"/>
    </source>
</evidence>
<organism evidence="3 4">
    <name type="scientific">Corynascus novoguineensis</name>
    <dbReference type="NCBI Taxonomy" id="1126955"/>
    <lineage>
        <taxon>Eukaryota</taxon>
        <taxon>Fungi</taxon>
        <taxon>Dikarya</taxon>
        <taxon>Ascomycota</taxon>
        <taxon>Pezizomycotina</taxon>
        <taxon>Sordariomycetes</taxon>
        <taxon>Sordariomycetidae</taxon>
        <taxon>Sordariales</taxon>
        <taxon>Chaetomiaceae</taxon>
        <taxon>Corynascus</taxon>
    </lineage>
</organism>
<feature type="compositionally biased region" description="Pro residues" evidence="2">
    <location>
        <begin position="144"/>
        <end position="176"/>
    </location>
</feature>
<keyword evidence="4" id="KW-1185">Reference proteome</keyword>